<evidence type="ECO:0000259" key="13">
    <source>
        <dbReference type="PROSITE" id="PS50928"/>
    </source>
</evidence>
<keyword evidence="9 12" id="KW-0472">Membrane</keyword>
<comment type="similarity">
    <text evidence="10">Belongs to the binding-protein-dependent transport system permease family. OppBC subfamily.</text>
</comment>
<evidence type="ECO:0000256" key="3">
    <source>
        <dbReference type="ARBA" id="ARBA00022475"/>
    </source>
</evidence>
<keyword evidence="6" id="KW-0571">Peptide transport</keyword>
<evidence type="ECO:0000256" key="4">
    <source>
        <dbReference type="ARBA" id="ARBA00022519"/>
    </source>
</evidence>
<dbReference type="Proteomes" id="UP000295258">
    <property type="component" value="Unassembled WGS sequence"/>
</dbReference>
<dbReference type="CDD" id="cd06261">
    <property type="entry name" value="TM_PBP2"/>
    <property type="match status" value="1"/>
</dbReference>
<dbReference type="GO" id="GO:0015031">
    <property type="term" value="P:protein transport"/>
    <property type="evidence" value="ECO:0007669"/>
    <property type="project" value="UniProtKB-KW"/>
</dbReference>
<evidence type="ECO:0000256" key="8">
    <source>
        <dbReference type="ARBA" id="ARBA00022989"/>
    </source>
</evidence>
<feature type="transmembrane region" description="Helical" evidence="12">
    <location>
        <begin position="268"/>
        <end position="287"/>
    </location>
</feature>
<keyword evidence="7" id="KW-0653">Protein transport</keyword>
<dbReference type="RefSeq" id="WP_132591894.1">
    <property type="nucleotide sequence ID" value="NZ_SMKO01000005.1"/>
</dbReference>
<keyword evidence="2 12" id="KW-0813">Transport</keyword>
<feature type="transmembrane region" description="Helical" evidence="12">
    <location>
        <begin position="39"/>
        <end position="61"/>
    </location>
</feature>
<protein>
    <recommendedName>
        <fullName evidence="11">Oligopeptide transport system permease protein OppC</fullName>
    </recommendedName>
</protein>
<reference evidence="14 15" key="1">
    <citation type="submission" date="2019-03" db="EMBL/GenBank/DDBJ databases">
        <title>Draft genome sequences of novel Actinobacteria.</title>
        <authorList>
            <person name="Sahin N."/>
            <person name="Ay H."/>
            <person name="Saygin H."/>
        </authorList>
    </citation>
    <scope>NUCLEOTIDE SEQUENCE [LARGE SCALE GENOMIC DNA]</scope>
    <source>
        <strain evidence="14 15">KC310</strain>
    </source>
</reference>
<dbReference type="GO" id="GO:0055085">
    <property type="term" value="P:transmembrane transport"/>
    <property type="evidence" value="ECO:0007669"/>
    <property type="project" value="InterPro"/>
</dbReference>
<evidence type="ECO:0000256" key="9">
    <source>
        <dbReference type="ARBA" id="ARBA00023136"/>
    </source>
</evidence>
<feature type="transmembrane region" description="Helical" evidence="12">
    <location>
        <begin position="105"/>
        <end position="126"/>
    </location>
</feature>
<evidence type="ECO:0000313" key="14">
    <source>
        <dbReference type="EMBL" id="TDD11897.1"/>
    </source>
</evidence>
<evidence type="ECO:0000256" key="11">
    <source>
        <dbReference type="ARBA" id="ARBA00072251"/>
    </source>
</evidence>
<feature type="transmembrane region" description="Helical" evidence="12">
    <location>
        <begin position="138"/>
        <end position="155"/>
    </location>
</feature>
<dbReference type="PROSITE" id="PS50928">
    <property type="entry name" value="ABC_TM1"/>
    <property type="match status" value="1"/>
</dbReference>
<dbReference type="InterPro" id="IPR000515">
    <property type="entry name" value="MetI-like"/>
</dbReference>
<dbReference type="SUPFAM" id="SSF161098">
    <property type="entry name" value="MetI-like"/>
    <property type="match status" value="1"/>
</dbReference>
<feature type="transmembrane region" description="Helical" evidence="12">
    <location>
        <begin position="220"/>
        <end position="245"/>
    </location>
</feature>
<dbReference type="PANTHER" id="PTHR43386:SF2">
    <property type="entry name" value="OLIGOPEPTIDE TRANSPORT SYSTEM PERMEASE PROTEIN OPPC"/>
    <property type="match status" value="1"/>
</dbReference>
<dbReference type="Pfam" id="PF00528">
    <property type="entry name" value="BPD_transp_1"/>
    <property type="match status" value="1"/>
</dbReference>
<keyword evidence="3" id="KW-1003">Cell membrane</keyword>
<keyword evidence="5 12" id="KW-0812">Transmembrane</keyword>
<evidence type="ECO:0000256" key="12">
    <source>
        <dbReference type="RuleBase" id="RU363032"/>
    </source>
</evidence>
<dbReference type="InterPro" id="IPR050366">
    <property type="entry name" value="BP-dependent_transpt_permease"/>
</dbReference>
<evidence type="ECO:0000256" key="6">
    <source>
        <dbReference type="ARBA" id="ARBA00022856"/>
    </source>
</evidence>
<comment type="subcellular location">
    <subcellularLocation>
        <location evidence="1">Cell inner membrane</location>
        <topology evidence="1">Multi-pass membrane protein</topology>
    </subcellularLocation>
    <subcellularLocation>
        <location evidence="12">Cell membrane</location>
        <topology evidence="12">Multi-pass membrane protein</topology>
    </subcellularLocation>
</comment>
<evidence type="ECO:0000313" key="15">
    <source>
        <dbReference type="Proteomes" id="UP000295258"/>
    </source>
</evidence>
<dbReference type="AlphaFoldDB" id="A0A4R4W4T5"/>
<dbReference type="PANTHER" id="PTHR43386">
    <property type="entry name" value="OLIGOPEPTIDE TRANSPORT SYSTEM PERMEASE PROTEIN APPC"/>
    <property type="match status" value="1"/>
</dbReference>
<name>A0A4R4W4T5_9ACTN</name>
<dbReference type="InterPro" id="IPR035906">
    <property type="entry name" value="MetI-like_sf"/>
</dbReference>
<keyword evidence="15" id="KW-1185">Reference proteome</keyword>
<accession>A0A4R4W4T5</accession>
<comment type="caution">
    <text evidence="14">The sequence shown here is derived from an EMBL/GenBank/DDBJ whole genome shotgun (WGS) entry which is preliminary data.</text>
</comment>
<dbReference type="GO" id="GO:0005886">
    <property type="term" value="C:plasma membrane"/>
    <property type="evidence" value="ECO:0007669"/>
    <property type="project" value="UniProtKB-SubCell"/>
</dbReference>
<dbReference type="GO" id="GO:0015833">
    <property type="term" value="P:peptide transport"/>
    <property type="evidence" value="ECO:0007669"/>
    <property type="project" value="UniProtKB-KW"/>
</dbReference>
<dbReference type="EMBL" id="SMKO01000005">
    <property type="protein sequence ID" value="TDD11897.1"/>
    <property type="molecule type" value="Genomic_DNA"/>
</dbReference>
<dbReference type="InterPro" id="IPR025966">
    <property type="entry name" value="OppC_N"/>
</dbReference>
<organism evidence="14 15">
    <name type="scientific">Nonomuraea deserti</name>
    <dbReference type="NCBI Taxonomy" id="1848322"/>
    <lineage>
        <taxon>Bacteria</taxon>
        <taxon>Bacillati</taxon>
        <taxon>Actinomycetota</taxon>
        <taxon>Actinomycetes</taxon>
        <taxon>Streptosporangiales</taxon>
        <taxon>Streptosporangiaceae</taxon>
        <taxon>Nonomuraea</taxon>
    </lineage>
</organism>
<feature type="transmembrane region" description="Helical" evidence="12">
    <location>
        <begin position="161"/>
        <end position="181"/>
    </location>
</feature>
<evidence type="ECO:0000256" key="2">
    <source>
        <dbReference type="ARBA" id="ARBA00022448"/>
    </source>
</evidence>
<evidence type="ECO:0000256" key="10">
    <source>
        <dbReference type="ARBA" id="ARBA00024202"/>
    </source>
</evidence>
<dbReference type="Pfam" id="PF12911">
    <property type="entry name" value="OppC_N"/>
    <property type="match status" value="1"/>
</dbReference>
<keyword evidence="8 12" id="KW-1133">Transmembrane helix</keyword>
<evidence type="ECO:0000256" key="1">
    <source>
        <dbReference type="ARBA" id="ARBA00004429"/>
    </source>
</evidence>
<evidence type="ECO:0000256" key="5">
    <source>
        <dbReference type="ARBA" id="ARBA00022692"/>
    </source>
</evidence>
<proteinExistence type="inferred from homology"/>
<feature type="domain" description="ABC transmembrane type-1" evidence="13">
    <location>
        <begin position="99"/>
        <end position="288"/>
    </location>
</feature>
<gene>
    <name evidence="14" type="ORF">E1292_03480</name>
</gene>
<sequence>MSDHTGAAPRPPSSAQAAVAVRQRSQGELVLRRFLRHKAAVISLALFAAVVLLAFVGGALWRYDYADITSAVSVPPSLDHPFGTDNLGHDTFAQVLRGTQRSIEIALLIAFLAGLVGTLWGAFSGYYRGITDSVMMRIADLVLTLPLLAVAAVLTRATSGSWWFVALVIAALQWAYVSRVVRGVVLSLREKEYVEASRALGATDRWIIFRHLIPNALGPIIVNVTILVAAAILVETALSFLGLGVQPPDTSLGLLVSEADTAVSTRPWLFYFPGAFIVVIALSINFIGDGLRDAFDPTQRKVRA</sequence>
<keyword evidence="4" id="KW-0997">Cell inner membrane</keyword>
<evidence type="ECO:0000256" key="7">
    <source>
        <dbReference type="ARBA" id="ARBA00022927"/>
    </source>
</evidence>
<dbReference type="Gene3D" id="1.10.3720.10">
    <property type="entry name" value="MetI-like"/>
    <property type="match status" value="1"/>
</dbReference>